<dbReference type="InterPro" id="IPR001647">
    <property type="entry name" value="HTH_TetR"/>
</dbReference>
<dbReference type="PROSITE" id="PS01081">
    <property type="entry name" value="HTH_TETR_1"/>
    <property type="match status" value="1"/>
</dbReference>
<evidence type="ECO:0000259" key="3">
    <source>
        <dbReference type="PROSITE" id="PS50977"/>
    </source>
</evidence>
<dbReference type="InterPro" id="IPR023772">
    <property type="entry name" value="DNA-bd_HTH_TetR-type_CS"/>
</dbReference>
<dbReference type="RefSeq" id="WP_209873968.1">
    <property type="nucleotide sequence ID" value="NZ_JAGGLV010000008.1"/>
</dbReference>
<accession>A0ABS4NRS0</accession>
<gene>
    <name evidence="4" type="ORF">J2Z70_002901</name>
</gene>
<feature type="DNA-binding region" description="H-T-H motif" evidence="2">
    <location>
        <begin position="33"/>
        <end position="52"/>
    </location>
</feature>
<dbReference type="InterPro" id="IPR050624">
    <property type="entry name" value="HTH-type_Tx_Regulator"/>
</dbReference>
<keyword evidence="1 2" id="KW-0238">DNA-binding</keyword>
<dbReference type="PANTHER" id="PTHR43479:SF7">
    <property type="entry name" value="TETR-FAMILY TRANSCRIPTIONAL REGULATOR"/>
    <property type="match status" value="1"/>
</dbReference>
<dbReference type="Proteomes" id="UP000773462">
    <property type="component" value="Unassembled WGS sequence"/>
</dbReference>
<feature type="domain" description="HTH tetR-type" evidence="3">
    <location>
        <begin position="10"/>
        <end position="70"/>
    </location>
</feature>
<dbReference type="Pfam" id="PF00440">
    <property type="entry name" value="TetR_N"/>
    <property type="match status" value="1"/>
</dbReference>
<reference evidence="4 5" key="1">
    <citation type="submission" date="2021-03" db="EMBL/GenBank/DDBJ databases">
        <title>Genomic Encyclopedia of Type Strains, Phase IV (KMG-IV): sequencing the most valuable type-strain genomes for metagenomic binning, comparative biology and taxonomic classification.</title>
        <authorList>
            <person name="Goeker M."/>
        </authorList>
    </citation>
    <scope>NUCLEOTIDE SEQUENCE [LARGE SCALE GENOMIC DNA]</scope>
    <source>
        <strain evidence="4 5">DSM 101953</strain>
    </source>
</reference>
<evidence type="ECO:0000256" key="2">
    <source>
        <dbReference type="PROSITE-ProRule" id="PRU00335"/>
    </source>
</evidence>
<dbReference type="InterPro" id="IPR009057">
    <property type="entry name" value="Homeodomain-like_sf"/>
</dbReference>
<evidence type="ECO:0000256" key="1">
    <source>
        <dbReference type="ARBA" id="ARBA00023125"/>
    </source>
</evidence>
<evidence type="ECO:0000313" key="4">
    <source>
        <dbReference type="EMBL" id="MBP2112747.1"/>
    </source>
</evidence>
<name>A0ABS4NRS0_9BACL</name>
<protein>
    <submittedName>
        <fullName evidence="4">AcrR family transcriptional regulator</fullName>
    </submittedName>
</protein>
<dbReference type="PROSITE" id="PS50977">
    <property type="entry name" value="HTH_TETR_2"/>
    <property type="match status" value="1"/>
</dbReference>
<sequence length="200" mass="23119">MAEIHEMMSAGTRALIEDNFLQLMEQEGFHKVSVRQLALRTHINRGTFYLHFTDKYDLLEQLQREILTGLEQVMVVKIVREEMSEHYLKGIPYPPLVHILEYLQQHGERLRLFLGAKGDAVFPGQFKEVVKRSFYRKLEMNGVFAEHPAVPPEYLAAHSASIFLGITEEWLHSGMPYTPEELAVIYNEVLFMQSTLIAKA</sequence>
<keyword evidence="5" id="KW-1185">Reference proteome</keyword>
<comment type="caution">
    <text evidence="4">The sequence shown here is derived from an EMBL/GenBank/DDBJ whole genome shotgun (WGS) entry which is preliminary data.</text>
</comment>
<dbReference type="Gene3D" id="1.10.357.10">
    <property type="entry name" value="Tetracycline Repressor, domain 2"/>
    <property type="match status" value="1"/>
</dbReference>
<dbReference type="SUPFAM" id="SSF46689">
    <property type="entry name" value="Homeodomain-like"/>
    <property type="match status" value="1"/>
</dbReference>
<proteinExistence type="predicted"/>
<dbReference type="EMBL" id="JAGGLV010000008">
    <property type="protein sequence ID" value="MBP2112747.1"/>
    <property type="molecule type" value="Genomic_DNA"/>
</dbReference>
<dbReference type="PANTHER" id="PTHR43479">
    <property type="entry name" value="ACREF/ENVCD OPERON REPRESSOR-RELATED"/>
    <property type="match status" value="1"/>
</dbReference>
<organism evidence="4 5">
    <name type="scientific">Paenibacillus silagei</name>
    <dbReference type="NCBI Taxonomy" id="1670801"/>
    <lineage>
        <taxon>Bacteria</taxon>
        <taxon>Bacillati</taxon>
        <taxon>Bacillota</taxon>
        <taxon>Bacilli</taxon>
        <taxon>Bacillales</taxon>
        <taxon>Paenibacillaceae</taxon>
        <taxon>Paenibacillus</taxon>
    </lineage>
</organism>
<dbReference type="Pfam" id="PF14278">
    <property type="entry name" value="TetR_C_8"/>
    <property type="match status" value="1"/>
</dbReference>
<evidence type="ECO:0000313" key="5">
    <source>
        <dbReference type="Proteomes" id="UP000773462"/>
    </source>
</evidence>
<dbReference type="InterPro" id="IPR039532">
    <property type="entry name" value="TetR_C_Firmicutes"/>
</dbReference>